<protein>
    <submittedName>
        <fullName evidence="2">DUF3006 domain-containing protein</fullName>
    </submittedName>
</protein>
<evidence type="ECO:0000313" key="1">
    <source>
        <dbReference type="EMBL" id="OIP71879.1"/>
    </source>
</evidence>
<dbReference type="EMBL" id="MNYY01000056">
    <property type="protein sequence ID" value="OIP71879.1"/>
    <property type="molecule type" value="Genomic_DNA"/>
</dbReference>
<dbReference type="Proteomes" id="UP000230646">
    <property type="component" value="Unassembled WGS sequence"/>
</dbReference>
<dbReference type="AlphaFoldDB" id="A0A1J5GTD1"/>
<dbReference type="EMBL" id="PFIP01000014">
    <property type="protein sequence ID" value="PIX35267.1"/>
    <property type="molecule type" value="Genomic_DNA"/>
</dbReference>
<sequence length="80" mass="9393">MLIQLIIDRFEGKYAILEFQNKNSLIFKFPRSLLPQGAKEGTVIRFNIDLDEKETETRRKNIQEQLDNLKKKDQGGDIQL</sequence>
<reference evidence="5 6" key="2">
    <citation type="submission" date="2017-09" db="EMBL/GenBank/DDBJ databases">
        <title>Depth-based differentiation of microbial function through sediment-hosted aquifers and enrichment of novel symbionts in the deep terrestrial subsurface.</title>
        <authorList>
            <person name="Probst A.J."/>
            <person name="Ladd B."/>
            <person name="Jarett J.K."/>
            <person name="Geller-Mcgrath D.E."/>
            <person name="Sieber C.M."/>
            <person name="Emerson J.B."/>
            <person name="Anantharaman K."/>
            <person name="Thomas B.C."/>
            <person name="Malmstrom R."/>
            <person name="Stieglmeier M."/>
            <person name="Klingl A."/>
            <person name="Woyke T."/>
            <person name="Ryan C.M."/>
            <person name="Banfield J.F."/>
        </authorList>
    </citation>
    <scope>NUCLEOTIDE SEQUENCE [LARGE SCALE GENOMIC DNA]</scope>
    <source>
        <strain evidence="3">CG_4_10_14_3_um_filter_34_13</strain>
    </source>
</reference>
<accession>A0A2M7KAV9</accession>
<dbReference type="STRING" id="1805029.AUK42_02935"/>
<name>A0A1J5GTD1_9BACT</name>
<evidence type="ECO:0000313" key="5">
    <source>
        <dbReference type="Proteomes" id="UP000230646"/>
    </source>
</evidence>
<dbReference type="Pfam" id="PF11213">
    <property type="entry name" value="DUF3006"/>
    <property type="match status" value="1"/>
</dbReference>
<dbReference type="RefSeq" id="WP_406607341.1">
    <property type="nucleotide sequence ID" value="NZ_PFKO01000153.1"/>
</dbReference>
<dbReference type="EMBL" id="PFKO01000153">
    <property type="protein sequence ID" value="PIY32883.1"/>
    <property type="molecule type" value="Genomic_DNA"/>
</dbReference>
<evidence type="ECO:0000313" key="2">
    <source>
        <dbReference type="EMBL" id="PIX35267.1"/>
    </source>
</evidence>
<gene>
    <name evidence="1" type="ORF">AUK42_02935</name>
    <name evidence="3" type="ORF">COZ07_04165</name>
    <name evidence="2" type="ORF">COZ58_00640</name>
</gene>
<comment type="caution">
    <text evidence="1">The sequence shown here is derived from an EMBL/GenBank/DDBJ whole genome shotgun (WGS) entry which is preliminary data.</text>
</comment>
<accession>A0A2M7PQG8</accession>
<evidence type="ECO:0000313" key="3">
    <source>
        <dbReference type="EMBL" id="PIY32883.1"/>
    </source>
</evidence>
<dbReference type="Proteomes" id="UP000231493">
    <property type="component" value="Unassembled WGS sequence"/>
</dbReference>
<evidence type="ECO:0000313" key="6">
    <source>
        <dbReference type="Proteomes" id="UP000231493"/>
    </source>
</evidence>
<dbReference type="Gene3D" id="6.20.120.50">
    <property type="match status" value="1"/>
</dbReference>
<organism evidence="1 4">
    <name type="scientific">Candidatus Infernicultor aquiphilus</name>
    <dbReference type="NCBI Taxonomy" id="1805029"/>
    <lineage>
        <taxon>Bacteria</taxon>
        <taxon>Pseudomonadati</taxon>
        <taxon>Atribacterota</taxon>
        <taxon>Candidatus Phoenicimicrobiia</taxon>
        <taxon>Candidatus Pheonicimicrobiales</taxon>
        <taxon>Candidatus Phoenicimicrobiaceae</taxon>
        <taxon>Candidatus Infernicultor</taxon>
    </lineage>
</organism>
<dbReference type="Proteomes" id="UP000182763">
    <property type="component" value="Unassembled WGS sequence"/>
</dbReference>
<dbReference type="InterPro" id="IPR021377">
    <property type="entry name" value="DUF3006"/>
</dbReference>
<accession>A0A1J5GTD1</accession>
<evidence type="ECO:0000313" key="4">
    <source>
        <dbReference type="Proteomes" id="UP000182763"/>
    </source>
</evidence>
<reference evidence="2" key="3">
    <citation type="submission" date="2017-09" db="EMBL/GenBank/DDBJ databases">
        <title>Depth-based differentiation of microbial function through sediment-hosted aquifers and enrichment of novel symbionts in the deep terrestrial subsurface.</title>
        <authorList>
            <person name="Probst A.J."/>
            <person name="Ladd B."/>
            <person name="Jarett J.K."/>
            <person name="Geller-Mcgrath D.E."/>
            <person name="Sieber C.M.K."/>
            <person name="Emerson J.B."/>
            <person name="Anantharaman K."/>
            <person name="Thomas B.C."/>
            <person name="Malmstrom R."/>
            <person name="Stieglmeier M."/>
            <person name="Klingl A."/>
            <person name="Woyke T."/>
            <person name="Ryan C.M."/>
            <person name="Banfield J.F."/>
        </authorList>
    </citation>
    <scope>NUCLEOTIDE SEQUENCE</scope>
    <source>
        <strain evidence="2">CG_4_8_14_3_um_filter_34_18</strain>
    </source>
</reference>
<reference evidence="1 4" key="1">
    <citation type="journal article" date="2016" name="Environ. Microbiol.">
        <title>Genomic resolution of a cold subsurface aquifer community provides metabolic insights for novel microbes adapted to high CO concentrations.</title>
        <authorList>
            <person name="Probst A.J."/>
            <person name="Castelle C.J."/>
            <person name="Singh A."/>
            <person name="Brown C.T."/>
            <person name="Anantharaman K."/>
            <person name="Sharon I."/>
            <person name="Hug L.A."/>
            <person name="Burstein D."/>
            <person name="Emerson J.B."/>
            <person name="Thomas B.C."/>
            <person name="Banfield J.F."/>
        </authorList>
    </citation>
    <scope>NUCLEOTIDE SEQUENCE [LARGE SCALE GENOMIC DNA]</scope>
    <source>
        <strain evidence="1">CG2_30_33_13</strain>
    </source>
</reference>
<proteinExistence type="predicted"/>